<dbReference type="EMBL" id="BART01022396">
    <property type="protein sequence ID" value="GAG95859.1"/>
    <property type="molecule type" value="Genomic_DNA"/>
</dbReference>
<keyword evidence="1" id="KW-1133">Transmembrane helix</keyword>
<evidence type="ECO:0000256" key="1">
    <source>
        <dbReference type="SAM" id="Phobius"/>
    </source>
</evidence>
<keyword evidence="1" id="KW-0812">Transmembrane</keyword>
<organism evidence="2">
    <name type="scientific">marine sediment metagenome</name>
    <dbReference type="NCBI Taxonomy" id="412755"/>
    <lineage>
        <taxon>unclassified sequences</taxon>
        <taxon>metagenomes</taxon>
        <taxon>ecological metagenomes</taxon>
    </lineage>
</organism>
<reference evidence="2" key="1">
    <citation type="journal article" date="2014" name="Front. Microbiol.">
        <title>High frequency of phylogenetically diverse reductive dehalogenase-homologous genes in deep subseafloor sedimentary metagenomes.</title>
        <authorList>
            <person name="Kawai M."/>
            <person name="Futagami T."/>
            <person name="Toyoda A."/>
            <person name="Takaki Y."/>
            <person name="Nishi S."/>
            <person name="Hori S."/>
            <person name="Arai W."/>
            <person name="Tsubouchi T."/>
            <person name="Morono Y."/>
            <person name="Uchiyama I."/>
            <person name="Ito T."/>
            <person name="Fujiyama A."/>
            <person name="Inagaki F."/>
            <person name="Takami H."/>
        </authorList>
    </citation>
    <scope>NUCLEOTIDE SEQUENCE</scope>
    <source>
        <strain evidence="2">Expedition CK06-06</strain>
    </source>
</reference>
<dbReference type="AlphaFoldDB" id="X1BIX3"/>
<feature type="transmembrane region" description="Helical" evidence="1">
    <location>
        <begin position="69"/>
        <end position="86"/>
    </location>
</feature>
<name>X1BIX3_9ZZZZ</name>
<sequence>GAWETTDAQGRVQFTPSATSWPVTFYLVIPEGQVVDGVEYGDYTSDKATLYDTQEADFYLYPTKPVEPIVALASAALGVVLIILGYR</sequence>
<gene>
    <name evidence="2" type="ORF">S01H4_41006</name>
</gene>
<keyword evidence="1" id="KW-0472">Membrane</keyword>
<proteinExistence type="predicted"/>
<protein>
    <submittedName>
        <fullName evidence="2">Uncharacterized protein</fullName>
    </submittedName>
</protein>
<comment type="caution">
    <text evidence="2">The sequence shown here is derived from an EMBL/GenBank/DDBJ whole genome shotgun (WGS) entry which is preliminary data.</text>
</comment>
<feature type="non-terminal residue" evidence="2">
    <location>
        <position position="1"/>
    </location>
</feature>
<evidence type="ECO:0000313" key="2">
    <source>
        <dbReference type="EMBL" id="GAG95859.1"/>
    </source>
</evidence>
<accession>X1BIX3</accession>